<gene>
    <name evidence="1" type="ORF">Tco_1033072</name>
</gene>
<evidence type="ECO:0000313" key="2">
    <source>
        <dbReference type="Proteomes" id="UP001151760"/>
    </source>
</evidence>
<keyword evidence="2" id="KW-1185">Reference proteome</keyword>
<reference evidence="1" key="2">
    <citation type="submission" date="2022-01" db="EMBL/GenBank/DDBJ databases">
        <authorList>
            <person name="Yamashiro T."/>
            <person name="Shiraishi A."/>
            <person name="Satake H."/>
            <person name="Nakayama K."/>
        </authorList>
    </citation>
    <scope>NUCLEOTIDE SEQUENCE</scope>
</reference>
<dbReference type="Proteomes" id="UP001151760">
    <property type="component" value="Unassembled WGS sequence"/>
</dbReference>
<proteinExistence type="predicted"/>
<evidence type="ECO:0000313" key="1">
    <source>
        <dbReference type="EMBL" id="GJT73786.1"/>
    </source>
</evidence>
<sequence length="75" mass="8600">MINQTIHKHIERLKDKELHLLKTWIEDSLQLDHSAYQNLDSMIVPCCGELKELKGGHYDKIAKITDNAGKTLLSD</sequence>
<organism evidence="1 2">
    <name type="scientific">Tanacetum coccineum</name>
    <dbReference type="NCBI Taxonomy" id="301880"/>
    <lineage>
        <taxon>Eukaryota</taxon>
        <taxon>Viridiplantae</taxon>
        <taxon>Streptophyta</taxon>
        <taxon>Embryophyta</taxon>
        <taxon>Tracheophyta</taxon>
        <taxon>Spermatophyta</taxon>
        <taxon>Magnoliopsida</taxon>
        <taxon>eudicotyledons</taxon>
        <taxon>Gunneridae</taxon>
        <taxon>Pentapetalae</taxon>
        <taxon>asterids</taxon>
        <taxon>campanulids</taxon>
        <taxon>Asterales</taxon>
        <taxon>Asteraceae</taxon>
        <taxon>Asteroideae</taxon>
        <taxon>Anthemideae</taxon>
        <taxon>Anthemidinae</taxon>
        <taxon>Tanacetum</taxon>
    </lineage>
</organism>
<dbReference type="EMBL" id="BQNB010018383">
    <property type="protein sequence ID" value="GJT73786.1"/>
    <property type="molecule type" value="Genomic_DNA"/>
</dbReference>
<comment type="caution">
    <text evidence="1">The sequence shown here is derived from an EMBL/GenBank/DDBJ whole genome shotgun (WGS) entry which is preliminary data.</text>
</comment>
<accession>A0ABQ5GDQ0</accession>
<name>A0ABQ5GDQ0_9ASTR</name>
<reference evidence="1" key="1">
    <citation type="journal article" date="2022" name="Int. J. Mol. Sci.">
        <title>Draft Genome of Tanacetum Coccineum: Genomic Comparison of Closely Related Tanacetum-Family Plants.</title>
        <authorList>
            <person name="Yamashiro T."/>
            <person name="Shiraishi A."/>
            <person name="Nakayama K."/>
            <person name="Satake H."/>
        </authorList>
    </citation>
    <scope>NUCLEOTIDE SEQUENCE</scope>
</reference>
<protein>
    <submittedName>
        <fullName evidence="1">Kinesin-like protein KIN-5D</fullName>
    </submittedName>
</protein>